<proteinExistence type="predicted"/>
<dbReference type="AlphaFoldDB" id="A0A7T4EHF7"/>
<dbReference type="PANTHER" id="PTHR43798:SF31">
    <property type="entry name" value="AB HYDROLASE SUPERFAMILY PROTEIN YCLE"/>
    <property type="match status" value="1"/>
</dbReference>
<dbReference type="EMBL" id="CP066007">
    <property type="protein sequence ID" value="QQB47454.1"/>
    <property type="molecule type" value="Genomic_DNA"/>
</dbReference>
<reference evidence="3 4" key="1">
    <citation type="submission" date="2020-12" db="EMBL/GenBank/DDBJ databases">
        <title>FDA dAtabase for Regulatory Grade micrObial Sequences (FDA-ARGOS): Supporting development and validation of Infectious Disease Dx tests.</title>
        <authorList>
            <person name="Sproer C."/>
            <person name="Gronow S."/>
            <person name="Severitt S."/>
            <person name="Schroder I."/>
            <person name="Tallon L."/>
            <person name="Sadzewicz L."/>
            <person name="Zhao X."/>
            <person name="Boylan J."/>
            <person name="Ott S."/>
            <person name="Bowen H."/>
            <person name="Vavikolanu K."/>
            <person name="Mehta A."/>
            <person name="Aluvathingal J."/>
            <person name="Nadendla S."/>
            <person name="Lowell S."/>
            <person name="Myers T."/>
            <person name="Yan Y."/>
            <person name="Sichtig H."/>
        </authorList>
    </citation>
    <scope>NUCLEOTIDE SEQUENCE [LARGE SCALE GENOMIC DNA]</scope>
    <source>
        <strain evidence="3 4">FDAARGOS_1053</strain>
    </source>
</reference>
<dbReference type="SUPFAM" id="SSF53474">
    <property type="entry name" value="alpha/beta-Hydrolases"/>
    <property type="match status" value="1"/>
</dbReference>
<gene>
    <name evidence="3" type="ORF">I6I10_06105</name>
</gene>
<dbReference type="InterPro" id="IPR000073">
    <property type="entry name" value="AB_hydrolase_1"/>
</dbReference>
<evidence type="ECO:0000256" key="1">
    <source>
        <dbReference type="ARBA" id="ARBA00022801"/>
    </source>
</evidence>
<accession>A0A7T4EHF7</accession>
<protein>
    <submittedName>
        <fullName evidence="3">Alpha/beta fold hydrolase</fullName>
    </submittedName>
</protein>
<organism evidence="3 4">
    <name type="scientific">Corynebacterium glucuronolyticum</name>
    <dbReference type="NCBI Taxonomy" id="39791"/>
    <lineage>
        <taxon>Bacteria</taxon>
        <taxon>Bacillati</taxon>
        <taxon>Actinomycetota</taxon>
        <taxon>Actinomycetes</taxon>
        <taxon>Mycobacteriales</taxon>
        <taxon>Corynebacteriaceae</taxon>
        <taxon>Corynebacterium</taxon>
    </lineage>
</organism>
<dbReference type="PANTHER" id="PTHR43798">
    <property type="entry name" value="MONOACYLGLYCEROL LIPASE"/>
    <property type="match status" value="1"/>
</dbReference>
<dbReference type="Gene3D" id="3.40.50.1820">
    <property type="entry name" value="alpha/beta hydrolase"/>
    <property type="match status" value="1"/>
</dbReference>
<dbReference type="GO" id="GO:0016787">
    <property type="term" value="F:hydrolase activity"/>
    <property type="evidence" value="ECO:0007669"/>
    <property type="project" value="UniProtKB-KW"/>
</dbReference>
<evidence type="ECO:0000259" key="2">
    <source>
        <dbReference type="Pfam" id="PF00561"/>
    </source>
</evidence>
<name>A0A7T4EHF7_9CORY</name>
<feature type="domain" description="AB hydrolase-1" evidence="2">
    <location>
        <begin position="21"/>
        <end position="242"/>
    </location>
</feature>
<sequence>MDGMTNVLHSIEFGSSNEGDPIVFLGSLGANAWFWSPQLDAFSHHRRVIAIDHPGHGASELFDVHSIPEFGDLVLSTLDTLGVDRFQLVGLSLGGAVAQYLGAHSERVTSIALLSTNAKFGTPEAWTSKAASVRDGGLHEANAATITNWFTADWREEHPASLAYVLHLMDCTPSEGYARACEALAAWDNWEGLKDISVPTLVVPGGHDGGCTPEVMSTMAESIPNSTYTVIESAAHLSNVEAAEEVTTLLARHFGIDDDSLLKDSSETYHEQYPTEVFGEVNDSEK</sequence>
<keyword evidence="1 3" id="KW-0378">Hydrolase</keyword>
<dbReference type="PRINTS" id="PR00111">
    <property type="entry name" value="ABHYDROLASE"/>
</dbReference>
<evidence type="ECO:0000313" key="3">
    <source>
        <dbReference type="EMBL" id="QQB47454.1"/>
    </source>
</evidence>
<dbReference type="Proteomes" id="UP000596145">
    <property type="component" value="Chromosome"/>
</dbReference>
<dbReference type="GO" id="GO:0016020">
    <property type="term" value="C:membrane"/>
    <property type="evidence" value="ECO:0007669"/>
    <property type="project" value="TreeGrafter"/>
</dbReference>
<dbReference type="InterPro" id="IPR050266">
    <property type="entry name" value="AB_hydrolase_sf"/>
</dbReference>
<evidence type="ECO:0000313" key="4">
    <source>
        <dbReference type="Proteomes" id="UP000596145"/>
    </source>
</evidence>
<dbReference type="Pfam" id="PF00561">
    <property type="entry name" value="Abhydrolase_1"/>
    <property type="match status" value="1"/>
</dbReference>
<dbReference type="InterPro" id="IPR029058">
    <property type="entry name" value="AB_hydrolase_fold"/>
</dbReference>
<dbReference type="OrthoDB" id="9802489at2"/>